<evidence type="ECO:0000313" key="3">
    <source>
        <dbReference type="Proteomes" id="UP000245627"/>
    </source>
</evidence>
<dbReference type="PANTHER" id="PTHR42760:SF40">
    <property type="entry name" value="3-OXOACYL-[ACYL-CARRIER-PROTEIN] REDUCTASE, CHLOROPLASTIC"/>
    <property type="match status" value="1"/>
</dbReference>
<gene>
    <name evidence="2" type="ORF">DC487_06505</name>
</gene>
<dbReference type="PANTHER" id="PTHR42760">
    <property type="entry name" value="SHORT-CHAIN DEHYDROGENASES/REDUCTASES FAMILY MEMBER"/>
    <property type="match status" value="1"/>
</dbReference>
<dbReference type="OrthoDB" id="597477at2"/>
<dbReference type="GO" id="GO:0030497">
    <property type="term" value="P:fatty acid elongation"/>
    <property type="evidence" value="ECO:0007669"/>
    <property type="project" value="TreeGrafter"/>
</dbReference>
<dbReference type="PROSITE" id="PS00061">
    <property type="entry name" value="ADH_SHORT"/>
    <property type="match status" value="1"/>
</dbReference>
<sequence>MIKKLIPKSLRNKIDRKLKKKFAYTEVTKPYQIHLENGLRRLDGQIAVVTGGSGVIGRAIACRLAAEGAKLYVCGTSFAKAQVTVDDVLALGGQAVPFVIDLSSEDDIKTKFKEINDAEGRIDLLINSAGGSSREKNARIDQLSINVIDTILTINLRGTMLCCREASKYMVDKKAGNIVCITSVIGERGKAKFSEYAAAKAGIIAFVKSIAMELGPLGIRVNCVSPGIVPRGEVNGEQVERLTKTNYLADYGKPEDIANMTMFLATTEASFITGQNIMVDGGRSLGLKGD</sequence>
<dbReference type="RefSeq" id="WP_116775162.1">
    <property type="nucleotide sequence ID" value="NZ_QDKG01000002.1"/>
</dbReference>
<dbReference type="GO" id="GO:0016616">
    <property type="term" value="F:oxidoreductase activity, acting on the CH-OH group of donors, NAD or NADP as acceptor"/>
    <property type="evidence" value="ECO:0007669"/>
    <property type="project" value="TreeGrafter"/>
</dbReference>
<evidence type="ECO:0000313" key="2">
    <source>
        <dbReference type="EMBL" id="PVH25589.1"/>
    </source>
</evidence>
<dbReference type="InterPro" id="IPR036291">
    <property type="entry name" value="NAD(P)-bd_dom_sf"/>
</dbReference>
<dbReference type="Proteomes" id="UP000245627">
    <property type="component" value="Unassembled WGS sequence"/>
</dbReference>
<dbReference type="Pfam" id="PF13561">
    <property type="entry name" value="adh_short_C2"/>
    <property type="match status" value="1"/>
</dbReference>
<dbReference type="Gene3D" id="3.40.50.720">
    <property type="entry name" value="NAD(P)-binding Rossmann-like Domain"/>
    <property type="match status" value="1"/>
</dbReference>
<keyword evidence="3" id="KW-1185">Reference proteome</keyword>
<dbReference type="EMBL" id="QDKG01000002">
    <property type="protein sequence ID" value="PVH25589.1"/>
    <property type="molecule type" value="Genomic_DNA"/>
</dbReference>
<dbReference type="SUPFAM" id="SSF51735">
    <property type="entry name" value="NAD(P)-binding Rossmann-fold domains"/>
    <property type="match status" value="1"/>
</dbReference>
<evidence type="ECO:0000256" key="1">
    <source>
        <dbReference type="ARBA" id="ARBA00006484"/>
    </source>
</evidence>
<comment type="caution">
    <text evidence="2">The sequence shown here is derived from an EMBL/GenBank/DDBJ whole genome shotgun (WGS) entry which is preliminary data.</text>
</comment>
<proteinExistence type="inferred from homology"/>
<protein>
    <submittedName>
        <fullName evidence="2">NAD(P)-dependent oxidoreductase</fullName>
    </submittedName>
</protein>
<name>A0A2T8HJH4_9SPHI</name>
<dbReference type="InterPro" id="IPR020904">
    <property type="entry name" value="Sc_DH/Rdtase_CS"/>
</dbReference>
<reference evidence="2 3" key="1">
    <citation type="submission" date="2018-04" db="EMBL/GenBank/DDBJ databases">
        <title>Sphingobacterium cortibacter sp. nov.</title>
        <authorList>
            <person name="Li Y."/>
        </authorList>
    </citation>
    <scope>NUCLEOTIDE SEQUENCE [LARGE SCALE GENOMIC DNA]</scope>
    <source>
        <strain evidence="2 3">2c-3</strain>
    </source>
</reference>
<organism evidence="2 3">
    <name type="scientific">Sphingobacterium corticibacter</name>
    <dbReference type="NCBI Taxonomy" id="2171749"/>
    <lineage>
        <taxon>Bacteria</taxon>
        <taxon>Pseudomonadati</taxon>
        <taxon>Bacteroidota</taxon>
        <taxon>Sphingobacteriia</taxon>
        <taxon>Sphingobacteriales</taxon>
        <taxon>Sphingobacteriaceae</taxon>
        <taxon>Sphingobacterium</taxon>
    </lineage>
</organism>
<dbReference type="CDD" id="cd05233">
    <property type="entry name" value="SDR_c"/>
    <property type="match status" value="1"/>
</dbReference>
<dbReference type="AlphaFoldDB" id="A0A2T8HJH4"/>
<dbReference type="PRINTS" id="PR00080">
    <property type="entry name" value="SDRFAMILY"/>
</dbReference>
<dbReference type="InterPro" id="IPR002347">
    <property type="entry name" value="SDR_fam"/>
</dbReference>
<accession>A0A2T8HJH4</accession>
<dbReference type="FunFam" id="3.40.50.720:FF:000084">
    <property type="entry name" value="Short-chain dehydrogenase reductase"/>
    <property type="match status" value="1"/>
</dbReference>
<dbReference type="PRINTS" id="PR00081">
    <property type="entry name" value="GDHRDH"/>
</dbReference>
<comment type="similarity">
    <text evidence="1">Belongs to the short-chain dehydrogenases/reductases (SDR) family.</text>
</comment>